<dbReference type="EMBL" id="CT868667">
    <property type="protein sequence ID" value="CAK92235.1"/>
    <property type="molecule type" value="Genomic_DNA"/>
</dbReference>
<dbReference type="Proteomes" id="UP000000600">
    <property type="component" value="Unassembled WGS sequence"/>
</dbReference>
<dbReference type="HOGENOM" id="CLU_1259019_0_0_1"/>
<proteinExistence type="predicted"/>
<evidence type="ECO:0000313" key="2">
    <source>
        <dbReference type="Proteomes" id="UP000000600"/>
    </source>
</evidence>
<protein>
    <submittedName>
        <fullName evidence="1">Uncharacterized protein</fullName>
    </submittedName>
</protein>
<dbReference type="InParanoid" id="A0EAB8"/>
<accession>A0EAB8</accession>
<evidence type="ECO:0000313" key="1">
    <source>
        <dbReference type="EMBL" id="CAK92235.1"/>
    </source>
</evidence>
<dbReference type="OrthoDB" id="312793at2759"/>
<name>A0EAB8_PARTE</name>
<dbReference type="GeneID" id="5045417"/>
<organism evidence="1 2">
    <name type="scientific">Paramecium tetraurelia</name>
    <dbReference type="NCBI Taxonomy" id="5888"/>
    <lineage>
        <taxon>Eukaryota</taxon>
        <taxon>Sar</taxon>
        <taxon>Alveolata</taxon>
        <taxon>Ciliophora</taxon>
        <taxon>Intramacronucleata</taxon>
        <taxon>Oligohymenophorea</taxon>
        <taxon>Peniculida</taxon>
        <taxon>Parameciidae</taxon>
        <taxon>Paramecium</taxon>
    </lineage>
</organism>
<gene>
    <name evidence="1" type="ORF">GSPATT00024967001</name>
</gene>
<reference evidence="1 2" key="1">
    <citation type="journal article" date="2006" name="Nature">
        <title>Global trends of whole-genome duplications revealed by the ciliate Paramecium tetraurelia.</title>
        <authorList>
            <consortium name="Genoscope"/>
            <person name="Aury J.-M."/>
            <person name="Jaillon O."/>
            <person name="Duret L."/>
            <person name="Noel B."/>
            <person name="Jubin C."/>
            <person name="Porcel B.M."/>
            <person name="Segurens B."/>
            <person name="Daubin V."/>
            <person name="Anthouard V."/>
            <person name="Aiach N."/>
            <person name="Arnaiz O."/>
            <person name="Billaut A."/>
            <person name="Beisson J."/>
            <person name="Blanc I."/>
            <person name="Bouhouche K."/>
            <person name="Camara F."/>
            <person name="Duharcourt S."/>
            <person name="Guigo R."/>
            <person name="Gogendeau D."/>
            <person name="Katinka M."/>
            <person name="Keller A.-M."/>
            <person name="Kissmehl R."/>
            <person name="Klotz C."/>
            <person name="Koll F."/>
            <person name="Le Moue A."/>
            <person name="Lepere C."/>
            <person name="Malinsky S."/>
            <person name="Nowacki M."/>
            <person name="Nowak J.K."/>
            <person name="Plattner H."/>
            <person name="Poulain J."/>
            <person name="Ruiz F."/>
            <person name="Serrano V."/>
            <person name="Zagulski M."/>
            <person name="Dessen P."/>
            <person name="Betermier M."/>
            <person name="Weissenbach J."/>
            <person name="Scarpelli C."/>
            <person name="Schachter V."/>
            <person name="Sperling L."/>
            <person name="Meyer E."/>
            <person name="Cohen J."/>
            <person name="Wincker P."/>
        </authorList>
    </citation>
    <scope>NUCLEOTIDE SEQUENCE [LARGE SCALE GENOMIC DNA]</scope>
    <source>
        <strain evidence="1 2">Stock d4-2</strain>
    </source>
</reference>
<dbReference type="AlphaFoldDB" id="A0EAB8"/>
<keyword evidence="2" id="KW-1185">Reference proteome</keyword>
<sequence>MNSSIKNGSQTNSRFDNKNNENLQQQTFKDSQIQAQAQAEIQYYIYQDLQNIINLIQSRKAVLEHFKNDPNHGMITQSNNKLILQLNLSNAIHSEQQQIYKEQPQLIEFLQKERNKAYEILEKIIDNNDQLLNSNQNNDYFIPYYLQKYKLRYAKQEFKLEDQFPLQDTNQVAKFDEGVLQNMISSISNVDNQIQQIRMNKSYRVPDPNEIQLKAKYIIIIFQ</sequence>
<dbReference type="RefSeq" id="XP_001459632.1">
    <property type="nucleotide sequence ID" value="XM_001459595.1"/>
</dbReference>
<dbReference type="KEGG" id="ptm:GSPATT00024967001"/>